<protein>
    <submittedName>
        <fullName evidence="1">Uncharacterized protein</fullName>
    </submittedName>
</protein>
<name>A0ACC1CSK9_9NEOP</name>
<keyword evidence="2" id="KW-1185">Reference proteome</keyword>
<dbReference type="EMBL" id="CM034403">
    <property type="protein sequence ID" value="KAJ0174505.1"/>
    <property type="molecule type" value="Genomic_DNA"/>
</dbReference>
<sequence length="156" mass="17848">MPYLSLSKGKPPLHANYIYGLYLGRMFSHVGRYTSDSLPLGPIYIVRESHRQAMAVHTVNGLIHTLWRQKLFKTTRCHWVRAAEIFISPNSSQASCTSVLIWDNHYYDFFTRPNFRATPLTAGTPRLLNSLAIRKGPITGRSRLEPRLAHIPTNTR</sequence>
<evidence type="ECO:0000313" key="2">
    <source>
        <dbReference type="Proteomes" id="UP000824533"/>
    </source>
</evidence>
<dbReference type="Proteomes" id="UP000824533">
    <property type="component" value="Linkage Group LG17"/>
</dbReference>
<evidence type="ECO:0000313" key="1">
    <source>
        <dbReference type="EMBL" id="KAJ0174505.1"/>
    </source>
</evidence>
<gene>
    <name evidence="1" type="ORF">K1T71_009613</name>
</gene>
<accession>A0ACC1CSK9</accession>
<comment type="caution">
    <text evidence="1">The sequence shown here is derived from an EMBL/GenBank/DDBJ whole genome shotgun (WGS) entry which is preliminary data.</text>
</comment>
<proteinExistence type="predicted"/>
<reference evidence="1 2" key="1">
    <citation type="journal article" date="2021" name="Front. Genet.">
        <title>Chromosome-Level Genome Assembly Reveals Significant Gene Expansion in the Toll and IMD Signaling Pathways of Dendrolimus kikuchii.</title>
        <authorList>
            <person name="Zhou J."/>
            <person name="Wu P."/>
            <person name="Xiong Z."/>
            <person name="Liu N."/>
            <person name="Zhao N."/>
            <person name="Ji M."/>
            <person name="Qiu Y."/>
            <person name="Yang B."/>
        </authorList>
    </citation>
    <scope>NUCLEOTIDE SEQUENCE [LARGE SCALE GENOMIC DNA]</scope>
    <source>
        <strain evidence="1">Ann1</strain>
    </source>
</reference>
<organism evidence="1 2">
    <name type="scientific">Dendrolimus kikuchii</name>
    <dbReference type="NCBI Taxonomy" id="765133"/>
    <lineage>
        <taxon>Eukaryota</taxon>
        <taxon>Metazoa</taxon>
        <taxon>Ecdysozoa</taxon>
        <taxon>Arthropoda</taxon>
        <taxon>Hexapoda</taxon>
        <taxon>Insecta</taxon>
        <taxon>Pterygota</taxon>
        <taxon>Neoptera</taxon>
        <taxon>Endopterygota</taxon>
        <taxon>Lepidoptera</taxon>
        <taxon>Glossata</taxon>
        <taxon>Ditrysia</taxon>
        <taxon>Bombycoidea</taxon>
        <taxon>Lasiocampidae</taxon>
        <taxon>Dendrolimus</taxon>
    </lineage>
</organism>